<dbReference type="HOGENOM" id="CLU_1288371_0_0_11"/>
<dbReference type="KEGG" id="tcu:Tcur_1947"/>
<evidence type="ECO:0000313" key="3">
    <source>
        <dbReference type="Proteomes" id="UP000001918"/>
    </source>
</evidence>
<accession>D1ADQ6</accession>
<dbReference type="OrthoDB" id="3483871at2"/>
<reference evidence="2 3" key="1">
    <citation type="journal article" date="2011" name="Stand. Genomic Sci.">
        <title>Complete genome sequence of Thermomonospora curvata type strain (B9).</title>
        <authorList>
            <person name="Chertkov O."/>
            <person name="Sikorski J."/>
            <person name="Nolan M."/>
            <person name="Lapidus A."/>
            <person name="Lucas S."/>
            <person name="Del Rio T.G."/>
            <person name="Tice H."/>
            <person name="Cheng J.F."/>
            <person name="Goodwin L."/>
            <person name="Pitluck S."/>
            <person name="Liolios K."/>
            <person name="Ivanova N."/>
            <person name="Mavromatis K."/>
            <person name="Mikhailova N."/>
            <person name="Ovchinnikova G."/>
            <person name="Pati A."/>
            <person name="Chen A."/>
            <person name="Palaniappan K."/>
            <person name="Djao O.D."/>
            <person name="Land M."/>
            <person name="Hauser L."/>
            <person name="Chang Y.J."/>
            <person name="Jeffries C.D."/>
            <person name="Brettin T."/>
            <person name="Han C."/>
            <person name="Detter J.C."/>
            <person name="Rohde M."/>
            <person name="Goker M."/>
            <person name="Woyke T."/>
            <person name="Bristow J."/>
            <person name="Eisen J.A."/>
            <person name="Markowitz V."/>
            <person name="Hugenholtz P."/>
            <person name="Klenk H.P."/>
            <person name="Kyrpides N.C."/>
        </authorList>
    </citation>
    <scope>NUCLEOTIDE SEQUENCE [LARGE SCALE GENOMIC DNA]</scope>
    <source>
        <strain evidence="3">ATCC 19995 / DSM 43183 / JCM 3096 / KCTC 9072 / NBRC 15933 / NCIMB 10081 / Henssen B9</strain>
    </source>
</reference>
<name>D1ADQ6_THECD</name>
<evidence type="ECO:0000313" key="2">
    <source>
        <dbReference type="EMBL" id="ACY97516.1"/>
    </source>
</evidence>
<feature type="region of interest" description="Disordered" evidence="1">
    <location>
        <begin position="1"/>
        <end position="26"/>
    </location>
</feature>
<dbReference type="Proteomes" id="UP000001918">
    <property type="component" value="Chromosome"/>
</dbReference>
<evidence type="ECO:0000256" key="1">
    <source>
        <dbReference type="SAM" id="MobiDB-lite"/>
    </source>
</evidence>
<dbReference type="STRING" id="471852.Tcur_1947"/>
<protein>
    <submittedName>
        <fullName evidence="2">Uncharacterized protein</fullName>
    </submittedName>
</protein>
<dbReference type="RefSeq" id="WP_012852300.1">
    <property type="nucleotide sequence ID" value="NC_013510.1"/>
</dbReference>
<organism evidence="2 3">
    <name type="scientific">Thermomonospora curvata (strain ATCC 19995 / DSM 43183 / JCM 3096 / KCTC 9072 / NBRC 15933 / NCIMB 10081 / Henssen B9)</name>
    <dbReference type="NCBI Taxonomy" id="471852"/>
    <lineage>
        <taxon>Bacteria</taxon>
        <taxon>Bacillati</taxon>
        <taxon>Actinomycetota</taxon>
        <taxon>Actinomycetes</taxon>
        <taxon>Streptosporangiales</taxon>
        <taxon>Thermomonosporaceae</taxon>
        <taxon>Thermomonospora</taxon>
    </lineage>
</organism>
<sequence>MSEDTPPPHAEQNPQEASDARAFPTPTGPSASYGFAEIVSTVGPYVVDVAAYLGAAALGGIVGNRADAGTVAAVRRMFQAVRDRWRERSTDPAAPLTREEAIEAATAAVLSQSLSFPSSDDLRAIQQPDGSWRIVFHEDSRPALTVTVPAGDPGSAMIVVVVNSAAELGSGPYTDVLAAQSPTLPDREAPGHRSSIRDAIKNWLRRLRSRPRGR</sequence>
<dbReference type="AlphaFoldDB" id="D1ADQ6"/>
<gene>
    <name evidence="2" type="ordered locus">Tcur_1947</name>
</gene>
<keyword evidence="3" id="KW-1185">Reference proteome</keyword>
<dbReference type="EMBL" id="CP001738">
    <property type="protein sequence ID" value="ACY97516.1"/>
    <property type="molecule type" value="Genomic_DNA"/>
</dbReference>
<proteinExistence type="predicted"/>